<reference evidence="1 2" key="1">
    <citation type="journal article" date="2022" name="Front. Microbiol.">
        <title>Commensal bacteria contribute to the growth of multidrug-resistant Avibacterium paragallinarum in chickens.</title>
        <authorList>
            <person name="Zhu J."/>
            <person name="Chen Y."/>
            <person name="Wu Y."/>
            <person name="Wang Y."/>
            <person name="Zhu K."/>
        </authorList>
    </citation>
    <scope>NUCLEOTIDE SEQUENCE [LARGE SCALE GENOMIC DNA]</scope>
    <source>
        <strain evidence="1 2">AV12</strain>
    </source>
</reference>
<keyword evidence="2" id="KW-1185">Reference proteome</keyword>
<evidence type="ECO:0000313" key="1">
    <source>
        <dbReference type="EMBL" id="MEE6113747.1"/>
    </source>
</evidence>
<organism evidence="1 2">
    <name type="scientific">Avibacterium paragallinarum</name>
    <name type="common">Haemophilus gallinarum</name>
    <dbReference type="NCBI Taxonomy" id="728"/>
    <lineage>
        <taxon>Bacteria</taxon>
        <taxon>Pseudomonadati</taxon>
        <taxon>Pseudomonadota</taxon>
        <taxon>Gammaproteobacteria</taxon>
        <taxon>Pasteurellales</taxon>
        <taxon>Pasteurellaceae</taxon>
        <taxon>Avibacterium</taxon>
    </lineage>
</organism>
<dbReference type="EMBL" id="JAMDKS010000046">
    <property type="protein sequence ID" value="MEE6113747.1"/>
    <property type="molecule type" value="Genomic_DNA"/>
</dbReference>
<accession>A0ABU7QSY6</accession>
<name>A0ABU7QSY6_AVIPA</name>
<evidence type="ECO:0008006" key="3">
    <source>
        <dbReference type="Google" id="ProtNLM"/>
    </source>
</evidence>
<sequence length="531" mass="63646">MKKISNEPQVHSYLPLQKFHILPIYDISPDGLKKSAKKVSRDREKISHCTLLNACCKSLGFSGGFSGFQKEYFSKLKPFMEKNHLLHLVDLTKQRHPGDGFEKFLILKKQDISERIFFSNKKMPEKIFTGFNFRYDLHFDDGFYLDKISSYYFNLIGDQLITPRIDKYEIQIYYQNDYESEIKKDLKLHEKYLDLFVSRIDSLNEGWVNIIPYNENLVFLQGENGEYDFIYKNQRDEKFYHSKESYGEFLKLADIPNFDDFYHFKRWLYFEYQGFRQEMHHLAEIDFYKNGGNGISYSGSQEVYKRFLIKKKIYTYHNKKTSKKLDGFHEINIGISRNIMVSDLITIKDWKEFCKENRDYIKERKEKNKMDNLESINNEDDNTPVSLTFYDVLKYISWFNEKNDANVRLLNYEEYKKISPHKQKERCEWADDIEFLYEGKVTKEAPPYMREEKFQNIIMRFSKELNSIKWNSINFINSDRFAEWILEKSCIRSKTLTSFYGDEAVIRAAPPLESSGKYKYTKIGFRLCYDL</sequence>
<evidence type="ECO:0000313" key="2">
    <source>
        <dbReference type="Proteomes" id="UP001352533"/>
    </source>
</evidence>
<dbReference type="RefSeq" id="WP_194752116.1">
    <property type="nucleotide sequence ID" value="NZ_JACEWB010000046.1"/>
</dbReference>
<proteinExistence type="predicted"/>
<gene>
    <name evidence="1" type="ORF">M5S25_11240</name>
</gene>
<comment type="caution">
    <text evidence="1">The sequence shown here is derived from an EMBL/GenBank/DDBJ whole genome shotgun (WGS) entry which is preliminary data.</text>
</comment>
<dbReference type="Proteomes" id="UP001352533">
    <property type="component" value="Unassembled WGS sequence"/>
</dbReference>
<protein>
    <recommendedName>
        <fullName evidence="3">Sulfatase-modifying factor enzyme domain-containing protein</fullName>
    </recommendedName>
</protein>